<gene>
    <name evidence="7" type="primary">TMIGD1</name>
</gene>
<dbReference type="CDD" id="cd00096">
    <property type="entry name" value="Ig"/>
    <property type="match status" value="1"/>
</dbReference>
<dbReference type="GO" id="GO:0007584">
    <property type="term" value="P:response to nutrient"/>
    <property type="evidence" value="ECO:0007669"/>
    <property type="project" value="Ensembl"/>
</dbReference>
<dbReference type="GeneTree" id="ENSGT00510000048311"/>
<dbReference type="GO" id="GO:1904970">
    <property type="term" value="P:brush border assembly"/>
    <property type="evidence" value="ECO:0007669"/>
    <property type="project" value="Ensembl"/>
</dbReference>
<dbReference type="GO" id="GO:0009986">
    <property type="term" value="C:cell surface"/>
    <property type="evidence" value="ECO:0007669"/>
    <property type="project" value="Ensembl"/>
</dbReference>
<protein>
    <submittedName>
        <fullName evidence="7">Transmembrane and immunoglobulin domain containing 1</fullName>
    </submittedName>
</protein>
<dbReference type="GO" id="GO:0030334">
    <property type="term" value="P:regulation of cell migration"/>
    <property type="evidence" value="ECO:0007669"/>
    <property type="project" value="Ensembl"/>
</dbReference>
<dbReference type="GO" id="GO:0042803">
    <property type="term" value="F:protein homodimerization activity"/>
    <property type="evidence" value="ECO:0007669"/>
    <property type="project" value="Ensembl"/>
</dbReference>
<dbReference type="GO" id="GO:0045216">
    <property type="term" value="P:cell-cell junction organization"/>
    <property type="evidence" value="ECO:0007669"/>
    <property type="project" value="Ensembl"/>
</dbReference>
<dbReference type="PANTHER" id="PTHR11640">
    <property type="entry name" value="NEPHRIN"/>
    <property type="match status" value="1"/>
</dbReference>
<dbReference type="GO" id="GO:0005911">
    <property type="term" value="C:cell-cell junction"/>
    <property type="evidence" value="ECO:0007669"/>
    <property type="project" value="TreeGrafter"/>
</dbReference>
<evidence type="ECO:0000256" key="1">
    <source>
        <dbReference type="ARBA" id="ARBA00004479"/>
    </source>
</evidence>
<dbReference type="Ensembl" id="ENSCPRT00005023637.1">
    <property type="protein sequence ID" value="ENSCPRP00005020225.1"/>
    <property type="gene ID" value="ENSCPRG00005014080.1"/>
</dbReference>
<organism evidence="7 8">
    <name type="scientific">Crocodylus porosus</name>
    <name type="common">Saltwater crocodile</name>
    <name type="synonym">Estuarine crocodile</name>
    <dbReference type="NCBI Taxonomy" id="8502"/>
    <lineage>
        <taxon>Eukaryota</taxon>
        <taxon>Metazoa</taxon>
        <taxon>Chordata</taxon>
        <taxon>Craniata</taxon>
        <taxon>Vertebrata</taxon>
        <taxon>Euteleostomi</taxon>
        <taxon>Archelosauria</taxon>
        <taxon>Archosauria</taxon>
        <taxon>Crocodylia</taxon>
        <taxon>Longirostres</taxon>
        <taxon>Crocodylidae</taxon>
        <taxon>Crocodylus</taxon>
    </lineage>
</organism>
<dbReference type="GO" id="GO:0016477">
    <property type="term" value="P:cell migration"/>
    <property type="evidence" value="ECO:0007669"/>
    <property type="project" value="Ensembl"/>
</dbReference>
<dbReference type="Gene3D" id="2.60.40.10">
    <property type="entry name" value="Immunoglobulins"/>
    <property type="match status" value="2"/>
</dbReference>
<name>A0A7M4F7I7_CROPO</name>
<keyword evidence="5" id="KW-0393">Immunoglobulin domain</keyword>
<dbReference type="AlphaFoldDB" id="A0A7M4F7I7"/>
<feature type="domain" description="Ig-like" evidence="6">
    <location>
        <begin position="131"/>
        <end position="219"/>
    </location>
</feature>
<dbReference type="GO" id="GO:0008104">
    <property type="term" value="P:intracellular protein localization"/>
    <property type="evidence" value="ECO:0007669"/>
    <property type="project" value="Ensembl"/>
</dbReference>
<reference evidence="7" key="2">
    <citation type="submission" date="2025-09" db="UniProtKB">
        <authorList>
            <consortium name="Ensembl"/>
        </authorList>
    </citation>
    <scope>IDENTIFICATION</scope>
</reference>
<dbReference type="InterPro" id="IPR036179">
    <property type="entry name" value="Ig-like_dom_sf"/>
</dbReference>
<dbReference type="PROSITE" id="PS50835">
    <property type="entry name" value="IG_LIKE"/>
    <property type="match status" value="2"/>
</dbReference>
<evidence type="ECO:0000313" key="7">
    <source>
        <dbReference type="Ensembl" id="ENSCPRP00005020225.1"/>
    </source>
</evidence>
<evidence type="ECO:0000313" key="8">
    <source>
        <dbReference type="Proteomes" id="UP000594220"/>
    </source>
</evidence>
<dbReference type="SMART" id="SM00408">
    <property type="entry name" value="IGc2"/>
    <property type="match status" value="1"/>
</dbReference>
<dbReference type="GO" id="GO:0043066">
    <property type="term" value="P:negative regulation of apoptotic process"/>
    <property type="evidence" value="ECO:0007669"/>
    <property type="project" value="Ensembl"/>
</dbReference>
<dbReference type="OMA" id="NQMNASH"/>
<dbReference type="InterPro" id="IPR013783">
    <property type="entry name" value="Ig-like_fold"/>
</dbReference>
<evidence type="ECO:0000259" key="6">
    <source>
        <dbReference type="PROSITE" id="PS50835"/>
    </source>
</evidence>
<dbReference type="GO" id="GO:0060574">
    <property type="term" value="P:intestinal epithelial cell maturation"/>
    <property type="evidence" value="ECO:0007669"/>
    <property type="project" value="Ensembl"/>
</dbReference>
<evidence type="ECO:0000256" key="3">
    <source>
        <dbReference type="ARBA" id="ARBA00023157"/>
    </source>
</evidence>
<dbReference type="GO" id="GO:0005886">
    <property type="term" value="C:plasma membrane"/>
    <property type="evidence" value="ECO:0007669"/>
    <property type="project" value="Ensembl"/>
</dbReference>
<dbReference type="InterPro" id="IPR003599">
    <property type="entry name" value="Ig_sub"/>
</dbReference>
<dbReference type="InterPro" id="IPR051275">
    <property type="entry name" value="Cell_adhesion_signaling"/>
</dbReference>
<evidence type="ECO:0000256" key="4">
    <source>
        <dbReference type="ARBA" id="ARBA00023180"/>
    </source>
</evidence>
<dbReference type="SUPFAM" id="SSF48726">
    <property type="entry name" value="Immunoglobulin"/>
    <property type="match status" value="2"/>
</dbReference>
<reference evidence="7" key="1">
    <citation type="submission" date="2025-08" db="UniProtKB">
        <authorList>
            <consortium name="Ensembl"/>
        </authorList>
    </citation>
    <scope>IDENTIFICATION</scope>
</reference>
<dbReference type="InterPro" id="IPR013098">
    <property type="entry name" value="Ig_I-set"/>
</dbReference>
<dbReference type="PANTHER" id="PTHR11640:SF31">
    <property type="entry name" value="IRREGULAR CHIASM C-ROUGHEST PROTEIN-RELATED"/>
    <property type="match status" value="1"/>
</dbReference>
<dbReference type="GO" id="GO:0005739">
    <property type="term" value="C:mitochondrion"/>
    <property type="evidence" value="ECO:0007669"/>
    <property type="project" value="Ensembl"/>
</dbReference>
<dbReference type="GO" id="GO:0098743">
    <property type="term" value="P:cell aggregation"/>
    <property type="evidence" value="ECO:0007669"/>
    <property type="project" value="Ensembl"/>
</dbReference>
<comment type="subcellular location">
    <subcellularLocation>
        <location evidence="1">Membrane</location>
        <topology evidence="1">Single-pass type I membrane protein</topology>
    </subcellularLocation>
</comment>
<dbReference type="InterPro" id="IPR007110">
    <property type="entry name" value="Ig-like_dom"/>
</dbReference>
<dbReference type="GO" id="GO:0050680">
    <property type="term" value="P:negative regulation of epithelial cell proliferation"/>
    <property type="evidence" value="ECO:0007669"/>
    <property type="project" value="Ensembl"/>
</dbReference>
<dbReference type="GO" id="GO:0005829">
    <property type="term" value="C:cytosol"/>
    <property type="evidence" value="ECO:0007669"/>
    <property type="project" value="Ensembl"/>
</dbReference>
<dbReference type="Pfam" id="PF07679">
    <property type="entry name" value="I-set"/>
    <property type="match status" value="1"/>
</dbReference>
<evidence type="ECO:0000256" key="5">
    <source>
        <dbReference type="ARBA" id="ARBA00023319"/>
    </source>
</evidence>
<keyword evidence="8" id="KW-1185">Reference proteome</keyword>
<dbReference type="FunFam" id="2.60.40.10:FF:000032">
    <property type="entry name" value="palladin isoform X1"/>
    <property type="match status" value="1"/>
</dbReference>
<keyword evidence="3" id="KW-1015">Disulfide bond</keyword>
<dbReference type="SMART" id="SM00409">
    <property type="entry name" value="IG"/>
    <property type="match status" value="2"/>
</dbReference>
<evidence type="ECO:0000256" key="2">
    <source>
        <dbReference type="ARBA" id="ARBA00023136"/>
    </source>
</evidence>
<keyword evidence="2" id="KW-0472">Membrane</keyword>
<dbReference type="GO" id="GO:0098632">
    <property type="term" value="F:cell-cell adhesion mediator activity"/>
    <property type="evidence" value="ECO:0007669"/>
    <property type="project" value="Ensembl"/>
</dbReference>
<accession>A0A7M4F7I7</accession>
<feature type="domain" description="Ig-like" evidence="6">
    <location>
        <begin position="31"/>
        <end position="122"/>
    </location>
</feature>
<sequence length="242" mass="26734">MPPTKPCNVVMEDVTRICRILLQIELKASFPSSFSGVELAINNKTSDFTLTTTLGPALSLSCAIQNNSQEEQLIWYRGDGAVDLKDGNQMNASHLCLSPVTETDNGVAFTCKLKRDQSIQVSVLLDVQFRPILSGKDSLQAEEESDVTLICNVKSNPQAQVAWRKDNAVLTLEAKRHQIHQTSEVSKLSITKAQKSDMGLYTCVANSSLGEERKDFRLVIEGNDRASCIRVLLSFLKAMILE</sequence>
<dbReference type="GO" id="GO:0071447">
    <property type="term" value="P:cellular response to hydroperoxide"/>
    <property type="evidence" value="ECO:0007669"/>
    <property type="project" value="Ensembl"/>
</dbReference>
<dbReference type="Proteomes" id="UP000594220">
    <property type="component" value="Unplaced"/>
</dbReference>
<proteinExistence type="predicted"/>
<keyword evidence="4" id="KW-0325">Glycoprotein</keyword>
<dbReference type="GO" id="GO:0090559">
    <property type="term" value="P:regulation of membrane permeability"/>
    <property type="evidence" value="ECO:0007669"/>
    <property type="project" value="Ensembl"/>
</dbReference>
<dbReference type="InterPro" id="IPR003598">
    <property type="entry name" value="Ig_sub2"/>
</dbReference>